<proteinExistence type="predicted"/>
<accession>A0ABP8NNW9</accession>
<comment type="caution">
    <text evidence="1">The sequence shown here is derived from an EMBL/GenBank/DDBJ whole genome shotgun (WGS) entry which is preliminary data.</text>
</comment>
<evidence type="ECO:0000313" key="1">
    <source>
        <dbReference type="EMBL" id="GAA4468915.1"/>
    </source>
</evidence>
<dbReference type="EMBL" id="BAABFA010000019">
    <property type="protein sequence ID" value="GAA4468915.1"/>
    <property type="molecule type" value="Genomic_DNA"/>
</dbReference>
<organism evidence="1 2">
    <name type="scientific">Nemorincola caseinilytica</name>
    <dbReference type="NCBI Taxonomy" id="2054315"/>
    <lineage>
        <taxon>Bacteria</taxon>
        <taxon>Pseudomonadati</taxon>
        <taxon>Bacteroidota</taxon>
        <taxon>Chitinophagia</taxon>
        <taxon>Chitinophagales</taxon>
        <taxon>Chitinophagaceae</taxon>
        <taxon>Nemorincola</taxon>
    </lineage>
</organism>
<evidence type="ECO:0000313" key="2">
    <source>
        <dbReference type="Proteomes" id="UP001500067"/>
    </source>
</evidence>
<dbReference type="Proteomes" id="UP001500067">
    <property type="component" value="Unassembled WGS sequence"/>
</dbReference>
<reference evidence="2" key="1">
    <citation type="journal article" date="2019" name="Int. J. Syst. Evol. Microbiol.">
        <title>The Global Catalogue of Microorganisms (GCM) 10K type strain sequencing project: providing services to taxonomists for standard genome sequencing and annotation.</title>
        <authorList>
            <consortium name="The Broad Institute Genomics Platform"/>
            <consortium name="The Broad Institute Genome Sequencing Center for Infectious Disease"/>
            <person name="Wu L."/>
            <person name="Ma J."/>
        </authorList>
    </citation>
    <scope>NUCLEOTIDE SEQUENCE [LARGE SCALE GENOMIC DNA]</scope>
    <source>
        <strain evidence="2">JCM 32105</strain>
    </source>
</reference>
<sequence length="176" mass="20719">MFLKVELVLIPSTKLTFDSEHLAELDIANAQFAIAAYINGDIDDSFKYHAQNGTLYQYIEQQLGLEPKGGKQLMFRVAFDKAKTTTEFENLRKLFPKFMQWVDTYKQQYGYKMFSNLLQRKEAEIMIDGLLPFLINKGYEIFTVHDALRVKQSQKEEIRNFMQHYFDEIGFRCSIK</sequence>
<protein>
    <submittedName>
        <fullName evidence="1">Uncharacterized protein</fullName>
    </submittedName>
</protein>
<name>A0ABP8NNW9_9BACT</name>
<gene>
    <name evidence="1" type="ORF">GCM10023093_27460</name>
</gene>
<keyword evidence="2" id="KW-1185">Reference proteome</keyword>